<accession>A0A7S3LVR7</accession>
<feature type="compositionally biased region" description="Pro residues" evidence="1">
    <location>
        <begin position="1"/>
        <end position="14"/>
    </location>
</feature>
<dbReference type="EMBL" id="HBIB01044372">
    <property type="protein sequence ID" value="CAE0266641.1"/>
    <property type="molecule type" value="Transcribed_RNA"/>
</dbReference>
<sequence length="398" mass="42028">MSTPPRPSSLPPLPSVTGPSHAVTAVTPEEFLELLDPTLLGPELFAIFEEEKEVVSNLTAQAAVVLACVLKAVAELEGAGAEASDAVPVMAGTAGKEQVSMGKLKRRMRVGIIGGGKVGLRLAMKLLKLGLVSPSSLVVKSRNAEEAERVLAHRLAEGGMGAVTTEWEGEEEKKRETEAGVLVTERMERMKDVGMICLCVRPSQLVDVVEEMQEAGVSLPPFLFSFLAGTNLPRLRSVFKPVSGYDGCTFLRAHFKPDATSVPDPSPPSSSTSAGEAGAGMLDLAATQVLLGPARSSLDPSLTFTLRGLSHGEKAWEAGSIMQSTVVPVGKRIAATLMKGASEDDAIGEVGKALFGLTGSEMKEAAAIENSDEQERAFRTSSFGSFFHQCSTEVGRFE</sequence>
<evidence type="ECO:0000313" key="5">
    <source>
        <dbReference type="EMBL" id="CAE0266646.1"/>
    </source>
</evidence>
<evidence type="ECO:0000313" key="4">
    <source>
        <dbReference type="EMBL" id="CAE0266642.1"/>
    </source>
</evidence>
<protein>
    <recommendedName>
        <fullName evidence="2">Pyrroline-5-carboxylate reductase catalytic N-terminal domain-containing protein</fullName>
    </recommendedName>
</protein>
<reference evidence="5" key="1">
    <citation type="submission" date="2021-01" db="EMBL/GenBank/DDBJ databases">
        <authorList>
            <person name="Corre E."/>
            <person name="Pelletier E."/>
            <person name="Niang G."/>
            <person name="Scheremetjew M."/>
            <person name="Finn R."/>
            <person name="Kale V."/>
            <person name="Holt S."/>
            <person name="Cochrane G."/>
            <person name="Meng A."/>
            <person name="Brown T."/>
            <person name="Cohen L."/>
        </authorList>
    </citation>
    <scope>NUCLEOTIDE SEQUENCE</scope>
    <source>
        <strain evidence="5">NIES-2562</strain>
    </source>
</reference>
<organism evidence="5">
    <name type="scientific">Palpitomonas bilix</name>
    <dbReference type="NCBI Taxonomy" id="652834"/>
    <lineage>
        <taxon>Eukaryota</taxon>
        <taxon>Eukaryota incertae sedis</taxon>
    </lineage>
</organism>
<dbReference type="EMBL" id="HBIB01044378">
    <property type="protein sequence ID" value="CAE0266647.1"/>
    <property type="molecule type" value="Transcribed_RNA"/>
</dbReference>
<evidence type="ECO:0000313" key="6">
    <source>
        <dbReference type="EMBL" id="CAE0266647.1"/>
    </source>
</evidence>
<feature type="region of interest" description="Disordered" evidence="1">
    <location>
        <begin position="1"/>
        <end position="21"/>
    </location>
</feature>
<proteinExistence type="predicted"/>
<dbReference type="Pfam" id="PF03807">
    <property type="entry name" value="F420_oxidored"/>
    <property type="match status" value="1"/>
</dbReference>
<dbReference type="InterPro" id="IPR036291">
    <property type="entry name" value="NAD(P)-bd_dom_sf"/>
</dbReference>
<dbReference type="InterPro" id="IPR028939">
    <property type="entry name" value="P5C_Rdtase_cat_N"/>
</dbReference>
<gene>
    <name evidence="3" type="ORF">PBIL07802_LOCUS28983</name>
    <name evidence="4" type="ORF">PBIL07802_LOCUS28984</name>
    <name evidence="5" type="ORF">PBIL07802_LOCUS28988</name>
    <name evidence="6" type="ORF">PBIL07802_LOCUS28989</name>
</gene>
<evidence type="ECO:0000256" key="1">
    <source>
        <dbReference type="SAM" id="MobiDB-lite"/>
    </source>
</evidence>
<evidence type="ECO:0000259" key="2">
    <source>
        <dbReference type="Pfam" id="PF03807"/>
    </source>
</evidence>
<feature type="domain" description="Pyrroline-5-carboxylate reductase catalytic N-terminal" evidence="2">
    <location>
        <begin position="109"/>
        <end position="212"/>
    </location>
</feature>
<dbReference type="SUPFAM" id="SSF51735">
    <property type="entry name" value="NAD(P)-binding Rossmann-fold domains"/>
    <property type="match status" value="1"/>
</dbReference>
<dbReference type="Gene3D" id="3.40.50.720">
    <property type="entry name" value="NAD(P)-binding Rossmann-like Domain"/>
    <property type="match status" value="1"/>
</dbReference>
<name>A0A7S3LVR7_9EUKA</name>
<dbReference type="EMBL" id="HBIB01044373">
    <property type="protein sequence ID" value="CAE0266642.1"/>
    <property type="molecule type" value="Transcribed_RNA"/>
</dbReference>
<dbReference type="EMBL" id="HBIB01044377">
    <property type="protein sequence ID" value="CAE0266646.1"/>
    <property type="molecule type" value="Transcribed_RNA"/>
</dbReference>
<dbReference type="AlphaFoldDB" id="A0A7S3LVR7"/>
<evidence type="ECO:0000313" key="3">
    <source>
        <dbReference type="EMBL" id="CAE0266641.1"/>
    </source>
</evidence>